<accession>A0A916T8G4</accession>
<comment type="caution">
    <text evidence="2">The sequence shown here is derived from an EMBL/GenBank/DDBJ whole genome shotgun (WGS) entry which is preliminary data.</text>
</comment>
<feature type="region of interest" description="Disordered" evidence="1">
    <location>
        <begin position="1"/>
        <end position="73"/>
    </location>
</feature>
<proteinExistence type="predicted"/>
<gene>
    <name evidence="2" type="ORF">GCM10011380_25150</name>
</gene>
<evidence type="ECO:0000256" key="1">
    <source>
        <dbReference type="SAM" id="MobiDB-lite"/>
    </source>
</evidence>
<protein>
    <submittedName>
        <fullName evidence="2">Uncharacterized protein</fullName>
    </submittedName>
</protein>
<feature type="compositionally biased region" description="Polar residues" evidence="1">
    <location>
        <begin position="52"/>
        <end position="73"/>
    </location>
</feature>
<evidence type="ECO:0000313" key="2">
    <source>
        <dbReference type="EMBL" id="GGB34666.1"/>
    </source>
</evidence>
<name>A0A916T8G4_9SPHN</name>
<evidence type="ECO:0000313" key="3">
    <source>
        <dbReference type="Proteomes" id="UP000623067"/>
    </source>
</evidence>
<reference evidence="2" key="1">
    <citation type="journal article" date="2014" name="Int. J. Syst. Evol. Microbiol.">
        <title>Complete genome sequence of Corynebacterium casei LMG S-19264T (=DSM 44701T), isolated from a smear-ripened cheese.</title>
        <authorList>
            <consortium name="US DOE Joint Genome Institute (JGI-PGF)"/>
            <person name="Walter F."/>
            <person name="Albersmeier A."/>
            <person name="Kalinowski J."/>
            <person name="Ruckert C."/>
        </authorList>
    </citation>
    <scope>NUCLEOTIDE SEQUENCE</scope>
    <source>
        <strain evidence="2">CGMCC 1.15330</strain>
    </source>
</reference>
<dbReference type="AlphaFoldDB" id="A0A916T8G4"/>
<dbReference type="Proteomes" id="UP000623067">
    <property type="component" value="Unassembled WGS sequence"/>
</dbReference>
<reference evidence="2" key="2">
    <citation type="submission" date="2020-09" db="EMBL/GenBank/DDBJ databases">
        <authorList>
            <person name="Sun Q."/>
            <person name="Zhou Y."/>
        </authorList>
    </citation>
    <scope>NUCLEOTIDE SEQUENCE</scope>
    <source>
        <strain evidence="2">CGMCC 1.15330</strain>
    </source>
</reference>
<organism evidence="2 3">
    <name type="scientific">Sphingomonas metalli</name>
    <dbReference type="NCBI Taxonomy" id="1779358"/>
    <lineage>
        <taxon>Bacteria</taxon>
        <taxon>Pseudomonadati</taxon>
        <taxon>Pseudomonadota</taxon>
        <taxon>Alphaproteobacteria</taxon>
        <taxon>Sphingomonadales</taxon>
        <taxon>Sphingomonadaceae</taxon>
        <taxon>Sphingomonas</taxon>
    </lineage>
</organism>
<keyword evidence="3" id="KW-1185">Reference proteome</keyword>
<dbReference type="EMBL" id="BMIH01000003">
    <property type="protein sequence ID" value="GGB34666.1"/>
    <property type="molecule type" value="Genomic_DNA"/>
</dbReference>
<sequence length="73" mass="7881">MESLGDEFLARPALADDEDGTVQRGGATGAFEGIQERPRLTDNLARPFHSQGLAQNPNVAQAANRSQRPFSVE</sequence>